<organism evidence="7 8">
    <name type="scientific">Catenulispora pinistramenti</name>
    <dbReference type="NCBI Taxonomy" id="2705254"/>
    <lineage>
        <taxon>Bacteria</taxon>
        <taxon>Bacillati</taxon>
        <taxon>Actinomycetota</taxon>
        <taxon>Actinomycetes</taxon>
        <taxon>Catenulisporales</taxon>
        <taxon>Catenulisporaceae</taxon>
        <taxon>Catenulispora</taxon>
    </lineage>
</organism>
<sequence length="205" mass="21560">MTATKEAAESSSASSSARPMRADARRNYSKLLAEAAKAFAEFGADASLDEIAKRAGVGNATLYRHFPTREALLEAVYREDISGLCDLAYASAQPADATAEEAVAGLTDWLRAAIERGGAQNGLKSLLAMVLRDEGEALGSWCRESITSAAGFLLTWAQTAGAVRPDLDTLSLLRLVNAISIAAETGGAETAEHLMSLVVDGLRAR</sequence>
<evidence type="ECO:0000256" key="1">
    <source>
        <dbReference type="ARBA" id="ARBA00023015"/>
    </source>
</evidence>
<dbReference type="Pfam" id="PF00440">
    <property type="entry name" value="TetR_N"/>
    <property type="match status" value="1"/>
</dbReference>
<dbReference type="InterPro" id="IPR009057">
    <property type="entry name" value="Homeodomain-like_sf"/>
</dbReference>
<dbReference type="PANTHER" id="PTHR30055">
    <property type="entry name" value="HTH-TYPE TRANSCRIPTIONAL REGULATOR RUTR"/>
    <property type="match status" value="1"/>
</dbReference>
<keyword evidence="8" id="KW-1185">Reference proteome</keyword>
<feature type="domain" description="HTH tetR-type" evidence="6">
    <location>
        <begin position="25"/>
        <end position="84"/>
    </location>
</feature>
<reference evidence="7 8" key="1">
    <citation type="submission" date="2020-02" db="EMBL/GenBank/DDBJ databases">
        <title>Acidophilic actinobacteria isolated from forest soil.</title>
        <authorList>
            <person name="Golinska P."/>
        </authorList>
    </citation>
    <scope>NUCLEOTIDE SEQUENCE [LARGE SCALE GENOMIC DNA]</scope>
    <source>
        <strain evidence="7 8">NL8</strain>
    </source>
</reference>
<dbReference type="InterPro" id="IPR050109">
    <property type="entry name" value="HTH-type_TetR-like_transc_reg"/>
</dbReference>
<evidence type="ECO:0000256" key="5">
    <source>
        <dbReference type="SAM" id="MobiDB-lite"/>
    </source>
</evidence>
<dbReference type="InterPro" id="IPR036271">
    <property type="entry name" value="Tet_transcr_reg_TetR-rel_C_sf"/>
</dbReference>
<dbReference type="PANTHER" id="PTHR30055:SF234">
    <property type="entry name" value="HTH-TYPE TRANSCRIPTIONAL REGULATOR BETI"/>
    <property type="match status" value="1"/>
</dbReference>
<feature type="DNA-binding region" description="H-T-H motif" evidence="4">
    <location>
        <begin position="47"/>
        <end position="66"/>
    </location>
</feature>
<keyword evidence="1" id="KW-0805">Transcription regulation</keyword>
<dbReference type="PRINTS" id="PR00455">
    <property type="entry name" value="HTHTETR"/>
</dbReference>
<keyword evidence="3" id="KW-0804">Transcription</keyword>
<name>A0ABS5KRF8_9ACTN</name>
<dbReference type="PROSITE" id="PS50977">
    <property type="entry name" value="HTH_TETR_2"/>
    <property type="match status" value="1"/>
</dbReference>
<dbReference type="SUPFAM" id="SSF46689">
    <property type="entry name" value="Homeodomain-like"/>
    <property type="match status" value="1"/>
</dbReference>
<comment type="caution">
    <text evidence="7">The sequence shown here is derived from an EMBL/GenBank/DDBJ whole genome shotgun (WGS) entry which is preliminary data.</text>
</comment>
<evidence type="ECO:0000256" key="4">
    <source>
        <dbReference type="PROSITE-ProRule" id="PRU00335"/>
    </source>
</evidence>
<protein>
    <submittedName>
        <fullName evidence="7">TetR/AcrR family transcriptional regulator</fullName>
    </submittedName>
</protein>
<evidence type="ECO:0000313" key="8">
    <source>
        <dbReference type="Proteomes" id="UP000730482"/>
    </source>
</evidence>
<dbReference type="Pfam" id="PF21597">
    <property type="entry name" value="TetR_C_43"/>
    <property type="match status" value="1"/>
</dbReference>
<dbReference type="EMBL" id="JAAFYZ010000053">
    <property type="protein sequence ID" value="MBS2548633.1"/>
    <property type="molecule type" value="Genomic_DNA"/>
</dbReference>
<dbReference type="Gene3D" id="1.10.357.10">
    <property type="entry name" value="Tetracycline Repressor, domain 2"/>
    <property type="match status" value="1"/>
</dbReference>
<evidence type="ECO:0000256" key="2">
    <source>
        <dbReference type="ARBA" id="ARBA00023125"/>
    </source>
</evidence>
<feature type="compositionally biased region" description="Low complexity" evidence="5">
    <location>
        <begin position="9"/>
        <end position="19"/>
    </location>
</feature>
<dbReference type="SUPFAM" id="SSF48498">
    <property type="entry name" value="Tetracyclin repressor-like, C-terminal domain"/>
    <property type="match status" value="1"/>
</dbReference>
<feature type="region of interest" description="Disordered" evidence="5">
    <location>
        <begin position="1"/>
        <end position="22"/>
    </location>
</feature>
<keyword evidence="2 4" id="KW-0238">DNA-binding</keyword>
<evidence type="ECO:0000313" key="7">
    <source>
        <dbReference type="EMBL" id="MBS2548633.1"/>
    </source>
</evidence>
<dbReference type="InterPro" id="IPR049445">
    <property type="entry name" value="TetR_SbtR-like_C"/>
</dbReference>
<dbReference type="RefSeq" id="WP_212010214.1">
    <property type="nucleotide sequence ID" value="NZ_JAAFYZ010000053.1"/>
</dbReference>
<dbReference type="Proteomes" id="UP000730482">
    <property type="component" value="Unassembled WGS sequence"/>
</dbReference>
<gene>
    <name evidence="7" type="ORF">KGQ19_17330</name>
</gene>
<accession>A0ABS5KRF8</accession>
<evidence type="ECO:0000256" key="3">
    <source>
        <dbReference type="ARBA" id="ARBA00023163"/>
    </source>
</evidence>
<evidence type="ECO:0000259" key="6">
    <source>
        <dbReference type="PROSITE" id="PS50977"/>
    </source>
</evidence>
<proteinExistence type="predicted"/>
<dbReference type="InterPro" id="IPR001647">
    <property type="entry name" value="HTH_TetR"/>
</dbReference>